<evidence type="ECO:0000256" key="3">
    <source>
        <dbReference type="ARBA" id="ARBA00004906"/>
    </source>
</evidence>
<dbReference type="Pfam" id="PF13639">
    <property type="entry name" value="zf-RING_2"/>
    <property type="match status" value="1"/>
</dbReference>
<dbReference type="GO" id="GO:0061630">
    <property type="term" value="F:ubiquitin protein ligase activity"/>
    <property type="evidence" value="ECO:0007669"/>
    <property type="project" value="UniProtKB-EC"/>
</dbReference>
<evidence type="ECO:0000313" key="16">
    <source>
        <dbReference type="EMBL" id="KAL0925150.1"/>
    </source>
</evidence>
<dbReference type="InterPro" id="IPR044600">
    <property type="entry name" value="ATL1/ATL16-like"/>
</dbReference>
<feature type="transmembrane region" description="Helical" evidence="14">
    <location>
        <begin position="30"/>
        <end position="53"/>
    </location>
</feature>
<evidence type="ECO:0000256" key="9">
    <source>
        <dbReference type="ARBA" id="ARBA00022786"/>
    </source>
</evidence>
<evidence type="ECO:0000256" key="1">
    <source>
        <dbReference type="ARBA" id="ARBA00000900"/>
    </source>
</evidence>
<evidence type="ECO:0000313" key="17">
    <source>
        <dbReference type="Proteomes" id="UP001552299"/>
    </source>
</evidence>
<evidence type="ECO:0000256" key="11">
    <source>
        <dbReference type="ARBA" id="ARBA00022989"/>
    </source>
</evidence>
<dbReference type="SMART" id="SM00184">
    <property type="entry name" value="RING"/>
    <property type="match status" value="1"/>
</dbReference>
<dbReference type="CDD" id="cd16461">
    <property type="entry name" value="RING-H2_EL5-like"/>
    <property type="match status" value="1"/>
</dbReference>
<dbReference type="PANTHER" id="PTHR46913">
    <property type="entry name" value="RING-H2 FINGER PROTEIN ATL16"/>
    <property type="match status" value="1"/>
</dbReference>
<comment type="subcellular location">
    <subcellularLocation>
        <location evidence="2">Membrane</location>
        <topology evidence="2">Single-pass membrane protein</topology>
    </subcellularLocation>
</comment>
<evidence type="ECO:0000256" key="13">
    <source>
        <dbReference type="PROSITE-ProRule" id="PRU00175"/>
    </source>
</evidence>
<keyword evidence="6 14" id="KW-0812">Transmembrane</keyword>
<proteinExistence type="predicted"/>
<dbReference type="AlphaFoldDB" id="A0ABD0VJE8"/>
<dbReference type="Gene3D" id="3.30.40.10">
    <property type="entry name" value="Zinc/RING finger domain, C3HC4 (zinc finger)"/>
    <property type="match status" value="1"/>
</dbReference>
<protein>
    <recommendedName>
        <fullName evidence="4">RING-type E3 ubiquitin transferase</fullName>
        <ecNumber evidence="4">2.3.2.27</ecNumber>
    </recommendedName>
</protein>
<dbReference type="FunFam" id="3.30.40.10:FF:000187">
    <property type="entry name" value="E3 ubiquitin-protein ligase ATL6"/>
    <property type="match status" value="1"/>
</dbReference>
<dbReference type="InterPro" id="IPR013083">
    <property type="entry name" value="Znf_RING/FYVE/PHD"/>
</dbReference>
<keyword evidence="17" id="KW-1185">Reference proteome</keyword>
<evidence type="ECO:0000256" key="6">
    <source>
        <dbReference type="ARBA" id="ARBA00022692"/>
    </source>
</evidence>
<dbReference type="Proteomes" id="UP001552299">
    <property type="component" value="Unassembled WGS sequence"/>
</dbReference>
<reference evidence="16 17" key="1">
    <citation type="journal article" date="2024" name="Plant Biotechnol. J.">
        <title>Dendrobium thyrsiflorum genome and its molecular insights into genes involved in important horticultural traits.</title>
        <authorList>
            <person name="Chen B."/>
            <person name="Wang J.Y."/>
            <person name="Zheng P.J."/>
            <person name="Li K.L."/>
            <person name="Liang Y.M."/>
            <person name="Chen X.F."/>
            <person name="Zhang C."/>
            <person name="Zhao X."/>
            <person name="He X."/>
            <person name="Zhang G.Q."/>
            <person name="Liu Z.J."/>
            <person name="Xu Q."/>
        </authorList>
    </citation>
    <scope>NUCLEOTIDE SEQUENCE [LARGE SCALE GENOMIC DNA]</scope>
    <source>
        <strain evidence="16">GZMU011</strain>
    </source>
</reference>
<organism evidence="16 17">
    <name type="scientific">Dendrobium thyrsiflorum</name>
    <name type="common">Pinecone-like raceme dendrobium</name>
    <name type="synonym">Orchid</name>
    <dbReference type="NCBI Taxonomy" id="117978"/>
    <lineage>
        <taxon>Eukaryota</taxon>
        <taxon>Viridiplantae</taxon>
        <taxon>Streptophyta</taxon>
        <taxon>Embryophyta</taxon>
        <taxon>Tracheophyta</taxon>
        <taxon>Spermatophyta</taxon>
        <taxon>Magnoliopsida</taxon>
        <taxon>Liliopsida</taxon>
        <taxon>Asparagales</taxon>
        <taxon>Orchidaceae</taxon>
        <taxon>Epidendroideae</taxon>
        <taxon>Malaxideae</taxon>
        <taxon>Dendrobiinae</taxon>
        <taxon>Dendrobium</taxon>
    </lineage>
</organism>
<evidence type="ECO:0000256" key="10">
    <source>
        <dbReference type="ARBA" id="ARBA00022833"/>
    </source>
</evidence>
<evidence type="ECO:0000256" key="7">
    <source>
        <dbReference type="ARBA" id="ARBA00022723"/>
    </source>
</evidence>
<sequence>MVSHSIPKSSTSSWIGVGSHPSTLQRNSCIPVIAFILSLIFIAIVVTIARLVATCLLHRLDRRRGAVVVDTLIVNHSLQRLASAAGLAPSAIASLPTFVYRSSDDNNGSESQCAVCLSAAEEGETMRMLPNCKHFFHVMCVDKWLHSHSTCPICRADVKRWDGEAAGDGRLLASPAMPTRVGGVRGEELSVAAVMAKEGSSMFGRRMSMGRRQGQVDNVIGDLEMQ</sequence>
<evidence type="ECO:0000256" key="14">
    <source>
        <dbReference type="SAM" id="Phobius"/>
    </source>
</evidence>
<keyword evidence="11 14" id="KW-1133">Transmembrane helix</keyword>
<keyword evidence="9" id="KW-0833">Ubl conjugation pathway</keyword>
<dbReference type="PROSITE" id="PS50089">
    <property type="entry name" value="ZF_RING_2"/>
    <property type="match status" value="1"/>
</dbReference>
<evidence type="ECO:0000256" key="8">
    <source>
        <dbReference type="ARBA" id="ARBA00022771"/>
    </source>
</evidence>
<evidence type="ECO:0000256" key="5">
    <source>
        <dbReference type="ARBA" id="ARBA00022679"/>
    </source>
</evidence>
<keyword evidence="5" id="KW-0808">Transferase</keyword>
<accession>A0ABD0VJE8</accession>
<evidence type="ECO:0000256" key="2">
    <source>
        <dbReference type="ARBA" id="ARBA00004167"/>
    </source>
</evidence>
<keyword evidence="10" id="KW-0862">Zinc</keyword>
<dbReference type="PANTHER" id="PTHR46913:SF1">
    <property type="entry name" value="RING-H2 FINGER PROTEIN ATL16"/>
    <property type="match status" value="1"/>
</dbReference>
<gene>
    <name evidence="16" type="ORF">M5K25_003460</name>
</gene>
<dbReference type="GO" id="GO:0008270">
    <property type="term" value="F:zinc ion binding"/>
    <property type="evidence" value="ECO:0007669"/>
    <property type="project" value="UniProtKB-KW"/>
</dbReference>
<dbReference type="GO" id="GO:0016020">
    <property type="term" value="C:membrane"/>
    <property type="evidence" value="ECO:0007669"/>
    <property type="project" value="UniProtKB-SubCell"/>
</dbReference>
<keyword evidence="7" id="KW-0479">Metal-binding</keyword>
<dbReference type="EMBL" id="JANQDX010000004">
    <property type="protein sequence ID" value="KAL0925150.1"/>
    <property type="molecule type" value="Genomic_DNA"/>
</dbReference>
<comment type="caution">
    <text evidence="16">The sequence shown here is derived from an EMBL/GenBank/DDBJ whole genome shotgun (WGS) entry which is preliminary data.</text>
</comment>
<keyword evidence="12 14" id="KW-0472">Membrane</keyword>
<dbReference type="InterPro" id="IPR001841">
    <property type="entry name" value="Znf_RING"/>
</dbReference>
<comment type="pathway">
    <text evidence="3">Protein modification; protein ubiquitination.</text>
</comment>
<name>A0ABD0VJE8_DENTH</name>
<comment type="catalytic activity">
    <reaction evidence="1">
        <text>S-ubiquitinyl-[E2 ubiquitin-conjugating enzyme]-L-cysteine + [acceptor protein]-L-lysine = [E2 ubiquitin-conjugating enzyme]-L-cysteine + N(6)-ubiquitinyl-[acceptor protein]-L-lysine.</text>
        <dbReference type="EC" id="2.3.2.27"/>
    </reaction>
</comment>
<evidence type="ECO:0000256" key="12">
    <source>
        <dbReference type="ARBA" id="ARBA00023136"/>
    </source>
</evidence>
<dbReference type="SUPFAM" id="SSF57850">
    <property type="entry name" value="RING/U-box"/>
    <property type="match status" value="1"/>
</dbReference>
<keyword evidence="8 13" id="KW-0863">Zinc-finger</keyword>
<evidence type="ECO:0000259" key="15">
    <source>
        <dbReference type="PROSITE" id="PS50089"/>
    </source>
</evidence>
<dbReference type="EC" id="2.3.2.27" evidence="4"/>
<evidence type="ECO:0000256" key="4">
    <source>
        <dbReference type="ARBA" id="ARBA00012483"/>
    </source>
</evidence>
<feature type="domain" description="RING-type" evidence="15">
    <location>
        <begin position="113"/>
        <end position="155"/>
    </location>
</feature>